<dbReference type="AlphaFoldDB" id="A0A1B0A432"/>
<accession>A0A1B0A432</accession>
<organism evidence="1 2">
    <name type="scientific">Glossina pallidipes</name>
    <name type="common">Tsetse fly</name>
    <dbReference type="NCBI Taxonomy" id="7398"/>
    <lineage>
        <taxon>Eukaryota</taxon>
        <taxon>Metazoa</taxon>
        <taxon>Ecdysozoa</taxon>
        <taxon>Arthropoda</taxon>
        <taxon>Hexapoda</taxon>
        <taxon>Insecta</taxon>
        <taxon>Pterygota</taxon>
        <taxon>Neoptera</taxon>
        <taxon>Endopterygota</taxon>
        <taxon>Diptera</taxon>
        <taxon>Brachycera</taxon>
        <taxon>Muscomorpha</taxon>
        <taxon>Hippoboscoidea</taxon>
        <taxon>Glossinidae</taxon>
        <taxon>Glossina</taxon>
    </lineage>
</organism>
<reference evidence="1" key="2">
    <citation type="submission" date="2020-05" db="UniProtKB">
        <authorList>
            <consortium name="EnsemblMetazoa"/>
        </authorList>
    </citation>
    <scope>IDENTIFICATION</scope>
    <source>
        <strain evidence="1">IAEA</strain>
    </source>
</reference>
<sequence>MRYALECISMPSMPMSSPSGKVEGMKMKNNGTITKFKIFNKDLTKLSVYQPLHKGDIMLGSSSETTTAGAILQVSSLLNLEVVAVISPLIFALDVHFRHYNSIIA</sequence>
<reference evidence="2" key="1">
    <citation type="submission" date="2014-03" db="EMBL/GenBank/DDBJ databases">
        <authorList>
            <person name="Aksoy S."/>
            <person name="Warren W."/>
            <person name="Wilson R.K."/>
        </authorList>
    </citation>
    <scope>NUCLEOTIDE SEQUENCE [LARGE SCALE GENOMIC DNA]</scope>
    <source>
        <strain evidence="2">IAEA</strain>
    </source>
</reference>
<proteinExistence type="predicted"/>
<name>A0A1B0A432_GLOPL</name>
<dbReference type="EnsemblMetazoa" id="GPAI033879-RA">
    <property type="protein sequence ID" value="GPAI033879-PA"/>
    <property type="gene ID" value="GPAI033879"/>
</dbReference>
<evidence type="ECO:0000313" key="1">
    <source>
        <dbReference type="EnsemblMetazoa" id="GPAI033879-PA"/>
    </source>
</evidence>
<dbReference type="Proteomes" id="UP000092445">
    <property type="component" value="Unassembled WGS sequence"/>
</dbReference>
<dbReference type="VEuPathDB" id="VectorBase:GPAI033879"/>
<keyword evidence="2" id="KW-1185">Reference proteome</keyword>
<evidence type="ECO:0000313" key="2">
    <source>
        <dbReference type="Proteomes" id="UP000092445"/>
    </source>
</evidence>
<protein>
    <submittedName>
        <fullName evidence="1">Uncharacterized protein</fullName>
    </submittedName>
</protein>